<feature type="region of interest" description="Disordered" evidence="23">
    <location>
        <begin position="904"/>
        <end position="926"/>
    </location>
</feature>
<evidence type="ECO:0000256" key="12">
    <source>
        <dbReference type="ARBA" id="ARBA00022803"/>
    </source>
</evidence>
<comment type="subcellular location">
    <subcellularLocation>
        <location evidence="2">Chromosome</location>
    </subcellularLocation>
    <subcellularLocation>
        <location evidence="3">Cytoplasm</location>
    </subcellularLocation>
    <subcellularLocation>
        <location evidence="1">Nucleus</location>
    </subcellularLocation>
</comment>
<dbReference type="Pfam" id="PF13181">
    <property type="entry name" value="TPR_8"/>
    <property type="match status" value="1"/>
</dbReference>
<dbReference type="InterPro" id="IPR036770">
    <property type="entry name" value="Ankyrin_rpt-contain_sf"/>
</dbReference>
<evidence type="ECO:0000256" key="18">
    <source>
        <dbReference type="ARBA" id="ARBA00033240"/>
    </source>
</evidence>
<feature type="region of interest" description="Disordered" evidence="23">
    <location>
        <begin position="586"/>
        <end position="620"/>
    </location>
</feature>
<keyword evidence="9" id="KW-0433">Leucine-rich repeat</keyword>
<feature type="repeat" description="ANK" evidence="22">
    <location>
        <begin position="836"/>
        <end position="868"/>
    </location>
</feature>
<evidence type="ECO:0000256" key="21">
    <source>
        <dbReference type="ARBA" id="ARBA00080944"/>
    </source>
</evidence>
<dbReference type="GO" id="GO:0005737">
    <property type="term" value="C:cytoplasm"/>
    <property type="evidence" value="ECO:0007669"/>
    <property type="project" value="UniProtKB-SubCell"/>
</dbReference>
<dbReference type="PROSITE" id="PS50297">
    <property type="entry name" value="ANK_REP_REGION"/>
    <property type="match status" value="2"/>
</dbReference>
<feature type="repeat" description="ANK" evidence="22">
    <location>
        <begin position="800"/>
        <end position="832"/>
    </location>
</feature>
<name>A0AB34GFQ1_ESCRO</name>
<organism evidence="24 25">
    <name type="scientific">Eschrichtius robustus</name>
    <name type="common">California gray whale</name>
    <name type="synonym">Eschrichtius gibbosus</name>
    <dbReference type="NCBI Taxonomy" id="9764"/>
    <lineage>
        <taxon>Eukaryota</taxon>
        <taxon>Metazoa</taxon>
        <taxon>Chordata</taxon>
        <taxon>Craniata</taxon>
        <taxon>Vertebrata</taxon>
        <taxon>Euteleostomi</taxon>
        <taxon>Mammalia</taxon>
        <taxon>Eutheria</taxon>
        <taxon>Laurasiatheria</taxon>
        <taxon>Artiodactyla</taxon>
        <taxon>Whippomorpha</taxon>
        <taxon>Cetacea</taxon>
        <taxon>Mysticeti</taxon>
        <taxon>Eschrichtiidae</taxon>
        <taxon>Eschrichtius</taxon>
    </lineage>
</organism>
<keyword evidence="10" id="KW-0677">Repeat</keyword>
<dbReference type="GO" id="GO:0006325">
    <property type="term" value="P:chromatin organization"/>
    <property type="evidence" value="ECO:0007669"/>
    <property type="project" value="UniProtKB-KW"/>
</dbReference>
<keyword evidence="15" id="KW-0234">DNA repair</keyword>
<feature type="compositionally biased region" description="Low complexity" evidence="23">
    <location>
        <begin position="1"/>
        <end position="12"/>
    </location>
</feature>
<evidence type="ECO:0000256" key="23">
    <source>
        <dbReference type="SAM" id="MobiDB-lite"/>
    </source>
</evidence>
<feature type="compositionally biased region" description="Gly residues" evidence="23">
    <location>
        <begin position="13"/>
        <end position="24"/>
    </location>
</feature>
<dbReference type="FunFam" id="1.25.40.10:FF:001517">
    <property type="entry name" value="Tonsoku-like protein"/>
    <property type="match status" value="1"/>
</dbReference>
<dbReference type="PRINTS" id="PR01415">
    <property type="entry name" value="ANKYRIN"/>
</dbReference>
<dbReference type="PANTHER" id="PTHR46358">
    <property type="entry name" value="TONSOKU-LIKE PROTEIN"/>
    <property type="match status" value="1"/>
</dbReference>
<evidence type="ECO:0000256" key="15">
    <source>
        <dbReference type="ARBA" id="ARBA00023204"/>
    </source>
</evidence>
<evidence type="ECO:0000256" key="19">
    <source>
        <dbReference type="ARBA" id="ARBA00053445"/>
    </source>
</evidence>
<reference evidence="24 25" key="1">
    <citation type="submission" date="2022-11" db="EMBL/GenBank/DDBJ databases">
        <title>Whole genome sequence of Eschrichtius robustus ER-17-0199.</title>
        <authorList>
            <person name="Bruniche-Olsen A."/>
            <person name="Black A.N."/>
            <person name="Fields C.J."/>
            <person name="Walden K."/>
            <person name="Dewoody J.A."/>
        </authorList>
    </citation>
    <scope>NUCLEOTIDE SEQUENCE [LARGE SCALE GENOMIC DNA]</scope>
    <source>
        <strain evidence="24">ER-17-0199</strain>
        <tissue evidence="24">Blubber</tissue>
    </source>
</reference>
<keyword evidence="25" id="KW-1185">Reference proteome</keyword>
<dbReference type="Gene3D" id="1.25.40.10">
    <property type="entry name" value="Tetratricopeptide repeat domain"/>
    <property type="match status" value="2"/>
</dbReference>
<dbReference type="InterPro" id="IPR019734">
    <property type="entry name" value="TPR_rpt"/>
</dbReference>
<dbReference type="GO" id="GO:0031297">
    <property type="term" value="P:replication fork processing"/>
    <property type="evidence" value="ECO:0007669"/>
    <property type="project" value="TreeGrafter"/>
</dbReference>
<dbReference type="FunFam" id="1.25.40.10:FF:000297">
    <property type="entry name" value="tonsoku-like protein isoform X2"/>
    <property type="match status" value="1"/>
</dbReference>
<keyword evidence="16" id="KW-0539">Nucleus</keyword>
<keyword evidence="12" id="KW-0802">TPR repeat</keyword>
<evidence type="ECO:0000256" key="6">
    <source>
        <dbReference type="ARBA" id="ARBA00022454"/>
    </source>
</evidence>
<evidence type="ECO:0000256" key="13">
    <source>
        <dbReference type="ARBA" id="ARBA00022853"/>
    </source>
</evidence>
<comment type="function">
    <text evidence="19">Component of the MMS22L-TONSL complex, a complex that promotes homologous recombination-mediated repair of double-strand breaks (DSBs) at stalled or collapsed replication forks. The MMS22L-TONSL complex is required to maintain genome integrity during DNA replication. It mediates the assembly of RAD51 filaments on single-stranded DNA (ssDNA): the MMS22L-TONSL complex is recruited to DSBs following histone replacement by histone chaperones and eviction of the replication protein A complex (RPA/RP-A) from DSBs. Following recruitment to DSBs, the TONSL-MMS22L complex promotes recruitment of RAD51 filaments and subsequent homologous recombination. Within the complex, TONSL acts as a histone reader, which recognizes and binds newly synthesized histones following their replacement by histone chaperones. Specifically binds histone H4 lacking methylation at 'Lys-20' (H4K20me0) and histone H3.1.</text>
</comment>
<dbReference type="EMBL" id="JAIQCJ010002272">
    <property type="protein sequence ID" value="KAJ8778122.1"/>
    <property type="molecule type" value="Genomic_DNA"/>
</dbReference>
<keyword evidence="11" id="KW-0227">DNA damage</keyword>
<evidence type="ECO:0000256" key="2">
    <source>
        <dbReference type="ARBA" id="ARBA00004286"/>
    </source>
</evidence>
<dbReference type="GO" id="GO:0043596">
    <property type="term" value="C:nuclear replication fork"/>
    <property type="evidence" value="ECO:0007669"/>
    <property type="project" value="TreeGrafter"/>
</dbReference>
<dbReference type="FunFam" id="1.25.40.20:FF:000151">
    <property type="entry name" value="Tonsoku like, DNA repair protein"/>
    <property type="match status" value="1"/>
</dbReference>
<evidence type="ECO:0000256" key="17">
    <source>
        <dbReference type="ARBA" id="ARBA00030801"/>
    </source>
</evidence>
<evidence type="ECO:0000256" key="22">
    <source>
        <dbReference type="PROSITE-ProRule" id="PRU00023"/>
    </source>
</evidence>
<dbReference type="AlphaFoldDB" id="A0AB34GFQ1"/>
<dbReference type="Gene3D" id="1.25.40.20">
    <property type="entry name" value="Ankyrin repeat-containing domain"/>
    <property type="match status" value="1"/>
</dbReference>
<proteinExistence type="inferred from homology"/>
<dbReference type="GO" id="GO:0000724">
    <property type="term" value="P:double-strand break repair via homologous recombination"/>
    <property type="evidence" value="ECO:0007669"/>
    <property type="project" value="TreeGrafter"/>
</dbReference>
<dbReference type="PROSITE" id="PS50088">
    <property type="entry name" value="ANK_REPEAT"/>
    <property type="match status" value="3"/>
</dbReference>
<feature type="compositionally biased region" description="Pro residues" evidence="23">
    <location>
        <begin position="915"/>
        <end position="926"/>
    </location>
</feature>
<keyword evidence="8" id="KW-0963">Cytoplasm</keyword>
<keyword evidence="13" id="KW-0156">Chromatin regulator</keyword>
<dbReference type="InterPro" id="IPR052311">
    <property type="entry name" value="MMS22L-TONSL_complex_comp"/>
</dbReference>
<dbReference type="SMART" id="SM00028">
    <property type="entry name" value="TPR"/>
    <property type="match status" value="7"/>
</dbReference>
<dbReference type="SUPFAM" id="SSF48403">
    <property type="entry name" value="Ankyrin repeat"/>
    <property type="match status" value="1"/>
</dbReference>
<evidence type="ECO:0000256" key="10">
    <source>
        <dbReference type="ARBA" id="ARBA00022737"/>
    </source>
</evidence>
<dbReference type="PANTHER" id="PTHR46358:SF1">
    <property type="entry name" value="TONSOKU-LIKE PROTEIN"/>
    <property type="match status" value="1"/>
</dbReference>
<feature type="region of interest" description="Disordered" evidence="23">
    <location>
        <begin position="654"/>
        <end position="709"/>
    </location>
</feature>
<dbReference type="SUPFAM" id="SSF48452">
    <property type="entry name" value="TPR-like"/>
    <property type="match status" value="2"/>
</dbReference>
<evidence type="ECO:0000313" key="25">
    <source>
        <dbReference type="Proteomes" id="UP001159641"/>
    </source>
</evidence>
<evidence type="ECO:0000256" key="8">
    <source>
        <dbReference type="ARBA" id="ARBA00022490"/>
    </source>
</evidence>
<dbReference type="InterPro" id="IPR002110">
    <property type="entry name" value="Ankyrin_rpt"/>
</dbReference>
<evidence type="ECO:0000256" key="16">
    <source>
        <dbReference type="ARBA" id="ARBA00023242"/>
    </source>
</evidence>
<protein>
    <recommendedName>
        <fullName evidence="5">Tonsoku-like protein</fullName>
    </recommendedName>
    <alternativeName>
        <fullName evidence="21">Inhibitor of kappa B-related protein</fullName>
    </alternativeName>
    <alternativeName>
        <fullName evidence="18">NF-kappa-B inhibitor-like protein 2</fullName>
    </alternativeName>
    <alternativeName>
        <fullName evidence="17">Nuclear factor of kappa light polypeptide gene enhancer in B-cells inhibitor-like 2</fullName>
    </alternativeName>
</protein>
<evidence type="ECO:0000256" key="11">
    <source>
        <dbReference type="ARBA" id="ARBA00022763"/>
    </source>
</evidence>
<feature type="repeat" description="ANK" evidence="22">
    <location>
        <begin position="767"/>
        <end position="799"/>
    </location>
</feature>
<comment type="subunit">
    <text evidence="20">Component of the MMS22L-TONSL complex, a complex at least composed of MMS22L and TONSL/NFKBIL2. Interacts with the MCM complex, the FACT complex and the RPA complex. Interacts with MCM5; the interaction is direct. Binds histones, with a strong preference for histone H3.1 (histones H3.1 and H3-4/H3.1t). Interacts (via ANK repeats) with histone H4; specifically binds histone H4 lacking methylation at 'Lys-20' (H4K20me0). May interact with DNAJC9; the interaction seems to be histone-dependent.</text>
</comment>
<feature type="compositionally biased region" description="Acidic residues" evidence="23">
    <location>
        <begin position="605"/>
        <end position="620"/>
    </location>
</feature>
<evidence type="ECO:0000256" key="1">
    <source>
        <dbReference type="ARBA" id="ARBA00004123"/>
    </source>
</evidence>
<keyword evidence="7" id="KW-0488">Methylation</keyword>
<feature type="region of interest" description="Disordered" evidence="23">
    <location>
        <begin position="1"/>
        <end position="44"/>
    </location>
</feature>
<comment type="similarity">
    <text evidence="4">Belongs to the Tonsoku family.</text>
</comment>
<dbReference type="InterPro" id="IPR011990">
    <property type="entry name" value="TPR-like_helical_dom_sf"/>
</dbReference>
<dbReference type="Proteomes" id="UP001159641">
    <property type="component" value="Unassembled WGS sequence"/>
</dbReference>
<dbReference type="SMART" id="SM00248">
    <property type="entry name" value="ANK"/>
    <property type="match status" value="3"/>
</dbReference>
<evidence type="ECO:0000256" key="20">
    <source>
        <dbReference type="ARBA" id="ARBA00063527"/>
    </source>
</evidence>
<evidence type="ECO:0000256" key="3">
    <source>
        <dbReference type="ARBA" id="ARBA00004496"/>
    </source>
</evidence>
<evidence type="ECO:0000256" key="7">
    <source>
        <dbReference type="ARBA" id="ARBA00022481"/>
    </source>
</evidence>
<gene>
    <name evidence="24" type="ORF">J1605_013982</name>
</gene>
<feature type="compositionally biased region" description="Acidic residues" evidence="23">
    <location>
        <begin position="700"/>
        <end position="709"/>
    </location>
</feature>
<keyword evidence="14 22" id="KW-0040">ANK repeat</keyword>
<evidence type="ECO:0000256" key="4">
    <source>
        <dbReference type="ARBA" id="ARBA00010999"/>
    </source>
</evidence>
<evidence type="ECO:0000256" key="5">
    <source>
        <dbReference type="ARBA" id="ARBA00017829"/>
    </source>
</evidence>
<evidence type="ECO:0000256" key="9">
    <source>
        <dbReference type="ARBA" id="ARBA00022614"/>
    </source>
</evidence>
<dbReference type="Pfam" id="PF12796">
    <property type="entry name" value="Ank_2"/>
    <property type="match status" value="1"/>
</dbReference>
<evidence type="ECO:0000256" key="14">
    <source>
        <dbReference type="ARBA" id="ARBA00023043"/>
    </source>
</evidence>
<evidence type="ECO:0000313" key="24">
    <source>
        <dbReference type="EMBL" id="KAJ8778122.1"/>
    </source>
</evidence>
<sequence>MRDAGCGMRDAGCGAGRGGVGGLSSRGRPRSPWRRPPLFRPRRQPYYNYQDASGGWTTLPGTLRARTGPARWAWGWGCRGGARAREVRNPRHGDRSMSLDRELRRLSKAKAKAQRSGQLREEAAVCHQLGELLASHGCYAEALREHQQELQLLETADDPLGCAVAHRKIGERLAEMEDYSAALQHQHRYLELACSLSNHVEQQRAWATIGRTHLDVYDHHQSQDALLQAQGAFEKSLAIVDEKLQGSLAKRELSEMRTRLYLNVGLTCDSLQQAALCHAYFTKSIFLAEQNHLYEDLFRARYNLGAIHWRRGQHSQAMRCLEGARKCARILKQGSLESECCLLLSQVLQDLGDFLAAKRALKKAYRLGSQKPLQKALVCRTLKYVLAVVRLQQELEEAEESDPRGAVGICEQLGDLFSKAGDFPKAAAAYQKQLQFAELLNRPGPELAVIHVSLAATLGDMKEHRQAVRHYEEELRLRDGSALEEGKTWLNIALSREDAGDTYEVLAPCFQKALSCAQQAQQPRLQVWEPAHLPARPCWDPHIQLPRSLSVPLSPVPVSALALSWVSPAPQRQVLRHLHAVQLRLQPQEAPGTEARLQELRPAEGEEEEGDEEDEEDEGDAAALEAIEVELSESGEAWTLCRRPRRSLPDACAGPGPGPVGPAHRLTMGGNSPARGGQLAQESSGQGARLTWAGVPGSVPEDEADGSQRLEEEEELRGCLGQRRVSKVRTVAERVWCPPLRASAALSPHAYAPTGRLCPQWNRRNDVGETLLHRACIEGQLGRVQDLVRQGHPLNPRDYCGWTPLHEACNYGHLDIVRFLLDHGAAVDDPGGQGCEGITPLHDALNCGHFEVAQLLIERGASVTLRTRKGRSPLETLQWWVKLYCKDLDGETREKAAAMETLLQAASSGQGTRGPPLPLGTPRSPA</sequence>
<keyword evidence="6" id="KW-0158">Chromosome</keyword>
<accession>A0AB34GFQ1</accession>
<comment type="caution">
    <text evidence="24">The sequence shown here is derived from an EMBL/GenBank/DDBJ whole genome shotgun (WGS) entry which is preliminary data.</text>
</comment>